<comment type="subcellular location">
    <subcellularLocation>
        <location evidence="1">Mitochondrion</location>
    </subcellularLocation>
</comment>
<evidence type="ECO:0000313" key="16">
    <source>
        <dbReference type="EMBL" id="KAG8466133.1"/>
    </source>
</evidence>
<keyword evidence="11" id="KW-0443">Lipid metabolism</keyword>
<dbReference type="NCBIfam" id="NF002148">
    <property type="entry name" value="PRK00982.1-2"/>
    <property type="match status" value="1"/>
</dbReference>
<accession>A0A8J6CFY3</accession>
<evidence type="ECO:0000256" key="9">
    <source>
        <dbReference type="ARBA" id="ARBA00022946"/>
    </source>
</evidence>
<keyword evidence="7" id="KW-0597">Phosphoprotein</keyword>
<evidence type="ECO:0000256" key="12">
    <source>
        <dbReference type="ARBA" id="ARBA00023128"/>
    </source>
</evidence>
<evidence type="ECO:0000256" key="5">
    <source>
        <dbReference type="ARBA" id="ARBA00022450"/>
    </source>
</evidence>
<keyword evidence="13 14" id="KW-0275">Fatty acid biosynthesis</keyword>
<dbReference type="SUPFAM" id="SSF47336">
    <property type="entry name" value="ACP-like"/>
    <property type="match status" value="1"/>
</dbReference>
<gene>
    <name evidence="16" type="ORF">KFE25_001889</name>
</gene>
<dbReference type="PROSITE" id="PS00012">
    <property type="entry name" value="PHOSPHOPANTETHEINE"/>
    <property type="match status" value="1"/>
</dbReference>
<proteinExistence type="inferred from homology"/>
<evidence type="ECO:0000256" key="8">
    <source>
        <dbReference type="ARBA" id="ARBA00022832"/>
    </source>
</evidence>
<evidence type="ECO:0000256" key="10">
    <source>
        <dbReference type="ARBA" id="ARBA00022982"/>
    </source>
</evidence>
<evidence type="ECO:0000256" key="1">
    <source>
        <dbReference type="ARBA" id="ARBA00004173"/>
    </source>
</evidence>
<keyword evidence="12" id="KW-0496">Mitochondrion</keyword>
<dbReference type="PANTHER" id="PTHR20863:SF28">
    <property type="entry name" value="ACYL CARRIER PROTEIN, MITOCHONDRIAL"/>
    <property type="match status" value="1"/>
</dbReference>
<dbReference type="Pfam" id="PF00550">
    <property type="entry name" value="PP-binding"/>
    <property type="match status" value="1"/>
</dbReference>
<dbReference type="PROSITE" id="PS50075">
    <property type="entry name" value="CARRIER"/>
    <property type="match status" value="1"/>
</dbReference>
<dbReference type="InterPro" id="IPR003231">
    <property type="entry name" value="ACP"/>
</dbReference>
<comment type="function">
    <text evidence="14">Carrier of the growing fatty acid chain in fatty acid biosynthesis.</text>
</comment>
<evidence type="ECO:0000256" key="6">
    <source>
        <dbReference type="ARBA" id="ARBA00022516"/>
    </source>
</evidence>
<dbReference type="Gene3D" id="1.10.1200.10">
    <property type="entry name" value="ACP-like"/>
    <property type="match status" value="1"/>
</dbReference>
<dbReference type="InterPro" id="IPR036736">
    <property type="entry name" value="ACP-like_sf"/>
</dbReference>
<dbReference type="OrthoDB" id="448946at2759"/>
<dbReference type="GO" id="GO:0000035">
    <property type="term" value="F:acyl binding"/>
    <property type="evidence" value="ECO:0007669"/>
    <property type="project" value="TreeGrafter"/>
</dbReference>
<evidence type="ECO:0000256" key="4">
    <source>
        <dbReference type="ARBA" id="ARBA00022448"/>
    </source>
</evidence>
<evidence type="ECO:0000256" key="14">
    <source>
        <dbReference type="RuleBase" id="RU000722"/>
    </source>
</evidence>
<dbReference type="PANTHER" id="PTHR20863">
    <property type="entry name" value="ACYL CARRIER PROTEIN"/>
    <property type="match status" value="1"/>
</dbReference>
<evidence type="ECO:0000256" key="3">
    <source>
        <dbReference type="ARBA" id="ARBA00010930"/>
    </source>
</evidence>
<name>A0A8J6CFY3_DIALT</name>
<keyword evidence="9" id="KW-0809">Transit peptide</keyword>
<dbReference type="EMBL" id="JAGTXO010000008">
    <property type="protein sequence ID" value="KAG8466133.1"/>
    <property type="molecule type" value="Genomic_DNA"/>
</dbReference>
<comment type="similarity">
    <text evidence="3">Belongs to the acyl carrier protein (ACP) family.</text>
</comment>
<evidence type="ECO:0000256" key="13">
    <source>
        <dbReference type="ARBA" id="ARBA00023160"/>
    </source>
</evidence>
<sequence>MGARSFATFLDRADVTDRVLGVVKSFEKVDPAKVTAKSHFVSDLGLDSLDTVEVVMAFEDEFTLEIEDKEAEKIQTCEDAINFICAHPHAK</sequence>
<comment type="pathway">
    <text evidence="2">Lipid metabolism; fatty acid biosynthesis.</text>
</comment>
<dbReference type="Proteomes" id="UP000751190">
    <property type="component" value="Unassembled WGS sequence"/>
</dbReference>
<evidence type="ECO:0000256" key="11">
    <source>
        <dbReference type="ARBA" id="ARBA00023098"/>
    </source>
</evidence>
<dbReference type="GO" id="GO:0000036">
    <property type="term" value="F:acyl carrier activity"/>
    <property type="evidence" value="ECO:0007669"/>
    <property type="project" value="TreeGrafter"/>
</dbReference>
<keyword evidence="6 14" id="KW-0444">Lipid biosynthesis</keyword>
<dbReference type="FunFam" id="1.10.1200.10:FF:000003">
    <property type="entry name" value="Acyl carrier protein"/>
    <property type="match status" value="1"/>
</dbReference>
<dbReference type="InterPro" id="IPR006162">
    <property type="entry name" value="Ppantetheine_attach_site"/>
</dbReference>
<dbReference type="HAMAP" id="MF_01217">
    <property type="entry name" value="Acyl_carrier"/>
    <property type="match status" value="1"/>
</dbReference>
<keyword evidence="4" id="KW-0813">Transport</keyword>
<dbReference type="InterPro" id="IPR009081">
    <property type="entry name" value="PP-bd_ACP"/>
</dbReference>
<dbReference type="NCBIfam" id="TIGR00517">
    <property type="entry name" value="acyl_carrier"/>
    <property type="match status" value="1"/>
</dbReference>
<dbReference type="AlphaFoldDB" id="A0A8J6CFY3"/>
<keyword evidence="17" id="KW-1185">Reference proteome</keyword>
<keyword evidence="8" id="KW-0276">Fatty acid metabolism</keyword>
<evidence type="ECO:0000256" key="7">
    <source>
        <dbReference type="ARBA" id="ARBA00022553"/>
    </source>
</evidence>
<keyword evidence="5 14" id="KW-0596">Phosphopantetheine</keyword>
<dbReference type="GO" id="GO:0005739">
    <property type="term" value="C:mitochondrion"/>
    <property type="evidence" value="ECO:0007669"/>
    <property type="project" value="UniProtKB-SubCell"/>
</dbReference>
<keyword evidence="10" id="KW-0249">Electron transport</keyword>
<evidence type="ECO:0000256" key="2">
    <source>
        <dbReference type="ARBA" id="ARBA00005194"/>
    </source>
</evidence>
<comment type="caution">
    <text evidence="16">The sequence shown here is derived from an EMBL/GenBank/DDBJ whole genome shotgun (WGS) entry which is preliminary data.</text>
</comment>
<evidence type="ECO:0000259" key="15">
    <source>
        <dbReference type="PROSITE" id="PS50075"/>
    </source>
</evidence>
<reference evidence="16" key="1">
    <citation type="submission" date="2021-05" db="EMBL/GenBank/DDBJ databases">
        <title>The genome of the haptophyte Pavlova lutheri (Diacronema luteri, Pavlovales) - a model for lipid biosynthesis in eukaryotic algae.</title>
        <authorList>
            <person name="Hulatt C.J."/>
            <person name="Posewitz M.C."/>
        </authorList>
    </citation>
    <scope>NUCLEOTIDE SEQUENCE</scope>
    <source>
        <strain evidence="16">NIVA-4/92</strain>
    </source>
</reference>
<dbReference type="OMA" id="RFKTPRD"/>
<organism evidence="16 17">
    <name type="scientific">Diacronema lutheri</name>
    <name type="common">Unicellular marine alga</name>
    <name type="synonym">Monochrysis lutheri</name>
    <dbReference type="NCBI Taxonomy" id="2081491"/>
    <lineage>
        <taxon>Eukaryota</taxon>
        <taxon>Haptista</taxon>
        <taxon>Haptophyta</taxon>
        <taxon>Pavlovophyceae</taxon>
        <taxon>Pavlovales</taxon>
        <taxon>Pavlovaceae</taxon>
        <taxon>Diacronema</taxon>
    </lineage>
</organism>
<evidence type="ECO:0000313" key="17">
    <source>
        <dbReference type="Proteomes" id="UP000751190"/>
    </source>
</evidence>
<feature type="domain" description="Carrier" evidence="15">
    <location>
        <begin position="13"/>
        <end position="88"/>
    </location>
</feature>
<protein>
    <recommendedName>
        <fullName evidence="14">Acyl carrier protein</fullName>
    </recommendedName>
</protein>